<dbReference type="AlphaFoldDB" id="A0AAV7N5X2"/>
<dbReference type="Proteomes" id="UP001066276">
    <property type="component" value="Chromosome 9"/>
</dbReference>
<accession>A0AAV7N5X2</accession>
<reference evidence="2" key="1">
    <citation type="journal article" date="2022" name="bioRxiv">
        <title>Sequencing and chromosome-scale assembly of the giantPleurodeles waltlgenome.</title>
        <authorList>
            <person name="Brown T."/>
            <person name="Elewa A."/>
            <person name="Iarovenko S."/>
            <person name="Subramanian E."/>
            <person name="Araus A.J."/>
            <person name="Petzold A."/>
            <person name="Susuki M."/>
            <person name="Suzuki K.-i.T."/>
            <person name="Hayashi T."/>
            <person name="Toyoda A."/>
            <person name="Oliveira C."/>
            <person name="Osipova E."/>
            <person name="Leigh N.D."/>
            <person name="Simon A."/>
            <person name="Yun M.H."/>
        </authorList>
    </citation>
    <scope>NUCLEOTIDE SEQUENCE</scope>
    <source>
        <strain evidence="2">20211129_DDA</strain>
        <tissue evidence="2">Liver</tissue>
    </source>
</reference>
<evidence type="ECO:0000313" key="2">
    <source>
        <dbReference type="EMBL" id="KAJ1108080.1"/>
    </source>
</evidence>
<comment type="caution">
    <text evidence="2">The sequence shown here is derived from an EMBL/GenBank/DDBJ whole genome shotgun (WGS) entry which is preliminary data.</text>
</comment>
<protein>
    <submittedName>
        <fullName evidence="2">Uncharacterized protein</fullName>
    </submittedName>
</protein>
<keyword evidence="3" id="KW-1185">Reference proteome</keyword>
<feature type="non-terminal residue" evidence="2">
    <location>
        <position position="1"/>
    </location>
</feature>
<organism evidence="2 3">
    <name type="scientific">Pleurodeles waltl</name>
    <name type="common">Iberian ribbed newt</name>
    <dbReference type="NCBI Taxonomy" id="8319"/>
    <lineage>
        <taxon>Eukaryota</taxon>
        <taxon>Metazoa</taxon>
        <taxon>Chordata</taxon>
        <taxon>Craniata</taxon>
        <taxon>Vertebrata</taxon>
        <taxon>Euteleostomi</taxon>
        <taxon>Amphibia</taxon>
        <taxon>Batrachia</taxon>
        <taxon>Caudata</taxon>
        <taxon>Salamandroidea</taxon>
        <taxon>Salamandridae</taxon>
        <taxon>Pleurodelinae</taxon>
        <taxon>Pleurodeles</taxon>
    </lineage>
</organism>
<dbReference type="EMBL" id="JANPWB010000013">
    <property type="protein sequence ID" value="KAJ1108080.1"/>
    <property type="molecule type" value="Genomic_DNA"/>
</dbReference>
<name>A0AAV7N5X2_PLEWA</name>
<feature type="region of interest" description="Disordered" evidence="1">
    <location>
        <begin position="55"/>
        <end position="75"/>
    </location>
</feature>
<feature type="non-terminal residue" evidence="2">
    <location>
        <position position="75"/>
    </location>
</feature>
<gene>
    <name evidence="2" type="ORF">NDU88_005462</name>
</gene>
<evidence type="ECO:0000313" key="3">
    <source>
        <dbReference type="Proteomes" id="UP001066276"/>
    </source>
</evidence>
<proteinExistence type="predicted"/>
<evidence type="ECO:0000256" key="1">
    <source>
        <dbReference type="SAM" id="MobiDB-lite"/>
    </source>
</evidence>
<sequence length="75" mass="8586">ESLWSIYGHRQNTGRGEINVRTSSDEAVEYLSWLGWCHFVRHVFRRTARASWGSVSQRVPPEAAPGRVHVAQVRP</sequence>